<organism evidence="6 7">
    <name type="scientific">Defluviimonas salinarum</name>
    <dbReference type="NCBI Taxonomy" id="2992147"/>
    <lineage>
        <taxon>Bacteria</taxon>
        <taxon>Pseudomonadati</taxon>
        <taxon>Pseudomonadota</taxon>
        <taxon>Alphaproteobacteria</taxon>
        <taxon>Rhodobacterales</taxon>
        <taxon>Paracoccaceae</taxon>
        <taxon>Albidovulum</taxon>
    </lineage>
</organism>
<sequence length="412" mass="45349">MTEGSAPLPEGWSFIPLGDLMKFQNGFNTDKSAYGHGLRFANVLEVITNTHLKANLIPGRVATSASETNRYLVQRGDILFNRTSETQEEVGLGSVYLDDEPILFGGFVLRGKPISDALDPLFAGYGLRSQIVRQQIMAAGQGGIRANIGQQSLSKIKIALPGKSEQEAIAEALSDADALIEGIERLIAKKRLIKQGAMQELLTAKRRLPGFSGEWVERPLSSISAFITKGATPTTYGFGWETHGILFLRSECVSPRGLDLSQSMFISEEAHRATRRSEVSGGDILITITGNVGRVVRLPHAFEQANINQHIARIRITAEDVNPDFVFHQLSRPEYLGYFNSIVTGQAYPQISLQQVREAKVALPCSEEQMGIALLLNDMDAEIQTLETRLEKARAIKEGMMQNLLTGRIRLV</sequence>
<proteinExistence type="inferred from homology"/>
<evidence type="ECO:0000313" key="7">
    <source>
        <dbReference type="Proteomes" id="UP001207582"/>
    </source>
</evidence>
<feature type="domain" description="Type I restriction modification DNA specificity" evidence="5">
    <location>
        <begin position="9"/>
        <end position="186"/>
    </location>
</feature>
<name>A0ABT3J6A2_9RHOB</name>
<dbReference type="Gene3D" id="1.10.287.1120">
    <property type="entry name" value="Bipartite methylase S protein"/>
    <property type="match status" value="1"/>
</dbReference>
<dbReference type="EC" id="3.1.21.-" evidence="6"/>
<keyword evidence="7" id="KW-1185">Reference proteome</keyword>
<feature type="coiled-coil region" evidence="4">
    <location>
        <begin position="376"/>
        <end position="403"/>
    </location>
</feature>
<comment type="similarity">
    <text evidence="1">Belongs to the type-I restriction system S methylase family.</text>
</comment>
<reference evidence="6 7" key="1">
    <citation type="submission" date="2022-10" db="EMBL/GenBank/DDBJ databases">
        <title>Defluviimonas sp. CAU 1641 isolated from mud.</title>
        <authorList>
            <person name="Kim W."/>
        </authorList>
    </citation>
    <scope>NUCLEOTIDE SEQUENCE [LARGE SCALE GENOMIC DNA]</scope>
    <source>
        <strain evidence="6 7">CAU 1641</strain>
    </source>
</reference>
<dbReference type="GO" id="GO:0004519">
    <property type="term" value="F:endonuclease activity"/>
    <property type="evidence" value="ECO:0007669"/>
    <property type="project" value="UniProtKB-KW"/>
</dbReference>
<keyword evidence="3" id="KW-0238">DNA-binding</keyword>
<keyword evidence="2" id="KW-0680">Restriction system</keyword>
<evidence type="ECO:0000259" key="5">
    <source>
        <dbReference type="Pfam" id="PF01420"/>
    </source>
</evidence>
<dbReference type="InterPro" id="IPR052021">
    <property type="entry name" value="Type-I_RS_S_subunit"/>
</dbReference>
<keyword evidence="6" id="KW-0255">Endonuclease</keyword>
<evidence type="ECO:0000256" key="4">
    <source>
        <dbReference type="SAM" id="Coils"/>
    </source>
</evidence>
<dbReference type="InterPro" id="IPR000055">
    <property type="entry name" value="Restrct_endonuc_typeI_TRD"/>
</dbReference>
<dbReference type="Proteomes" id="UP001207582">
    <property type="component" value="Unassembled WGS sequence"/>
</dbReference>
<dbReference type="PANTHER" id="PTHR30408:SF12">
    <property type="entry name" value="TYPE I RESTRICTION ENZYME MJAVIII SPECIFICITY SUBUNIT"/>
    <property type="match status" value="1"/>
</dbReference>
<feature type="domain" description="Type I restriction modification DNA specificity" evidence="5">
    <location>
        <begin position="278"/>
        <end position="391"/>
    </location>
</feature>
<protein>
    <submittedName>
        <fullName evidence="6">Restriction endonuclease subunit S</fullName>
        <ecNumber evidence="6">3.1.21.-</ecNumber>
    </submittedName>
</protein>
<dbReference type="PANTHER" id="PTHR30408">
    <property type="entry name" value="TYPE-1 RESTRICTION ENZYME ECOKI SPECIFICITY PROTEIN"/>
    <property type="match status" value="1"/>
</dbReference>
<dbReference type="CDD" id="cd17246">
    <property type="entry name" value="RMtype1_S_SonII-TRD2-CR2_like"/>
    <property type="match status" value="1"/>
</dbReference>
<dbReference type="InterPro" id="IPR044946">
    <property type="entry name" value="Restrct_endonuc_typeI_TRD_sf"/>
</dbReference>
<dbReference type="GO" id="GO:0016787">
    <property type="term" value="F:hydrolase activity"/>
    <property type="evidence" value="ECO:0007669"/>
    <property type="project" value="UniProtKB-KW"/>
</dbReference>
<keyword evidence="6" id="KW-0378">Hydrolase</keyword>
<dbReference type="Gene3D" id="3.90.220.20">
    <property type="entry name" value="DNA methylase specificity domains"/>
    <property type="match status" value="2"/>
</dbReference>
<accession>A0ABT3J6A2</accession>
<dbReference type="SUPFAM" id="SSF116734">
    <property type="entry name" value="DNA methylase specificity domain"/>
    <property type="match status" value="2"/>
</dbReference>
<dbReference type="RefSeq" id="WP_264772774.1">
    <property type="nucleotide sequence ID" value="NZ_JAPDOG010000016.1"/>
</dbReference>
<comment type="caution">
    <text evidence="6">The sequence shown here is derived from an EMBL/GenBank/DDBJ whole genome shotgun (WGS) entry which is preliminary data.</text>
</comment>
<keyword evidence="4" id="KW-0175">Coiled coil</keyword>
<dbReference type="CDD" id="cd17517">
    <property type="entry name" value="RMtype1_S_EcoKI_StySPI-TRD2-CR2_like"/>
    <property type="match status" value="1"/>
</dbReference>
<evidence type="ECO:0000256" key="1">
    <source>
        <dbReference type="ARBA" id="ARBA00010923"/>
    </source>
</evidence>
<gene>
    <name evidence="6" type="ORF">OM960_16835</name>
</gene>
<evidence type="ECO:0000256" key="3">
    <source>
        <dbReference type="ARBA" id="ARBA00023125"/>
    </source>
</evidence>
<evidence type="ECO:0000256" key="2">
    <source>
        <dbReference type="ARBA" id="ARBA00022747"/>
    </source>
</evidence>
<evidence type="ECO:0000313" key="6">
    <source>
        <dbReference type="EMBL" id="MCW3783217.1"/>
    </source>
</evidence>
<dbReference type="EMBL" id="JAPDOG010000016">
    <property type="protein sequence ID" value="MCW3783217.1"/>
    <property type="molecule type" value="Genomic_DNA"/>
</dbReference>
<dbReference type="Pfam" id="PF01420">
    <property type="entry name" value="Methylase_S"/>
    <property type="match status" value="2"/>
</dbReference>
<keyword evidence="6" id="KW-0540">Nuclease</keyword>